<keyword evidence="3" id="KW-1185">Reference proteome</keyword>
<dbReference type="PROSITE" id="PS00018">
    <property type="entry name" value="EF_HAND_1"/>
    <property type="match status" value="1"/>
</dbReference>
<reference evidence="2 3" key="1">
    <citation type="submission" date="2018-08" db="EMBL/GenBank/DDBJ databases">
        <title>Fulvimarina sp. 85, whole genome shotgun sequence.</title>
        <authorList>
            <person name="Tuo L."/>
        </authorList>
    </citation>
    <scope>NUCLEOTIDE SEQUENCE [LARGE SCALE GENOMIC DNA]</scope>
    <source>
        <strain evidence="2 3">85</strain>
    </source>
</reference>
<protein>
    <submittedName>
        <fullName evidence="2">DUF1007 family protein</fullName>
    </submittedName>
</protein>
<dbReference type="Pfam" id="PF06226">
    <property type="entry name" value="DUF1007"/>
    <property type="match status" value="1"/>
</dbReference>
<feature type="chain" id="PRO_5016970502" evidence="1">
    <location>
        <begin position="27"/>
        <end position="225"/>
    </location>
</feature>
<proteinExistence type="predicted"/>
<dbReference type="InterPro" id="IPR010412">
    <property type="entry name" value="DUF1007"/>
</dbReference>
<dbReference type="EMBL" id="QURL01000002">
    <property type="protein sequence ID" value="RFC65412.1"/>
    <property type="molecule type" value="Genomic_DNA"/>
</dbReference>
<dbReference type="Proteomes" id="UP000264310">
    <property type="component" value="Unassembled WGS sequence"/>
</dbReference>
<evidence type="ECO:0000313" key="3">
    <source>
        <dbReference type="Proteomes" id="UP000264310"/>
    </source>
</evidence>
<dbReference type="InterPro" id="IPR018247">
    <property type="entry name" value="EF_Hand_1_Ca_BS"/>
</dbReference>
<accession>A0A371X856</accession>
<organism evidence="2 3">
    <name type="scientific">Fulvimarina endophytica</name>
    <dbReference type="NCBI Taxonomy" id="2293836"/>
    <lineage>
        <taxon>Bacteria</taxon>
        <taxon>Pseudomonadati</taxon>
        <taxon>Pseudomonadota</taxon>
        <taxon>Alphaproteobacteria</taxon>
        <taxon>Hyphomicrobiales</taxon>
        <taxon>Aurantimonadaceae</taxon>
        <taxon>Fulvimarina</taxon>
    </lineage>
</organism>
<dbReference type="OrthoDB" id="1679673at2"/>
<evidence type="ECO:0000256" key="1">
    <source>
        <dbReference type="SAM" id="SignalP"/>
    </source>
</evidence>
<dbReference type="AlphaFoldDB" id="A0A371X856"/>
<dbReference type="RefSeq" id="WP_116682309.1">
    <property type="nucleotide sequence ID" value="NZ_QURL01000002.1"/>
</dbReference>
<comment type="caution">
    <text evidence="2">The sequence shown here is derived from an EMBL/GenBank/DDBJ whole genome shotgun (WGS) entry which is preliminary data.</text>
</comment>
<keyword evidence="1" id="KW-0732">Signal</keyword>
<name>A0A371X856_9HYPH</name>
<evidence type="ECO:0000313" key="2">
    <source>
        <dbReference type="EMBL" id="RFC65412.1"/>
    </source>
</evidence>
<sequence length="225" mass="24218">MGVVKRGAGISILAALGLSIAGPALAHPHVFIESHVELVGDETGHLKAIRNVWRMDELFSSSVVVDFDNNANGTLDPAELDAIGETIKTSIAEWGYYTFAELGGRDAKLSDPDRIHTLFEDGQLILFFEMPVAEDVDLRTQPVKVSNFDESFFVAFDFAGVDSFQLVGLPGGCRKALNVPDEDDAAQKWMDQIATLGPDEEVGAEGAAFADVMATRLELTCAAQS</sequence>
<feature type="signal peptide" evidence="1">
    <location>
        <begin position="1"/>
        <end position="26"/>
    </location>
</feature>
<gene>
    <name evidence="2" type="ORF">DYI37_06225</name>
</gene>